<evidence type="ECO:0000313" key="3">
    <source>
        <dbReference type="Proteomes" id="UP000502248"/>
    </source>
</evidence>
<proteinExistence type="predicted"/>
<dbReference type="AlphaFoldDB" id="A0A7Z2VLK3"/>
<dbReference type="InterPro" id="IPR037522">
    <property type="entry name" value="HD_GYP_dom"/>
</dbReference>
<dbReference type="PANTHER" id="PTHR43155">
    <property type="entry name" value="CYCLIC DI-GMP PHOSPHODIESTERASE PA4108-RELATED"/>
    <property type="match status" value="1"/>
</dbReference>
<evidence type="ECO:0000259" key="1">
    <source>
        <dbReference type="PROSITE" id="PS51832"/>
    </source>
</evidence>
<dbReference type="Proteomes" id="UP000502248">
    <property type="component" value="Chromosome"/>
</dbReference>
<protein>
    <recommendedName>
        <fullName evidence="1">HD-GYP domain-containing protein</fullName>
    </recommendedName>
</protein>
<feature type="domain" description="HD-GYP" evidence="1">
    <location>
        <begin position="129"/>
        <end position="325"/>
    </location>
</feature>
<gene>
    <name evidence="2" type="ORF">HH215_20310</name>
</gene>
<dbReference type="Pfam" id="PF13487">
    <property type="entry name" value="HD_5"/>
    <property type="match status" value="1"/>
</dbReference>
<sequence>MRIVGISELETGDVLEKSVQGNNGIVMLEAGTVLTEQYINRLRTLRVKFVHLRDPSETSTSDARSKLRRSAVSDSWIRPDIDQLKNNEKAREEAVRLVIEFIDKGLMLEQIVLPFPEGNFRQQIRDILREITSQRALAEELGVMIQSDRILFEHALNVTLSSNIIGTVQKFDSAKLYDLSIGALFCDIGMTRLPLDFTKVNRELNESELATLRQHTSEGYRVLKGMKEIPLASAQCALLHHERYRGSGYPLGMTNDNIPEFAQIVGLSDVYNALGSPRHHRNAYEPSEAIEYLFASGNYDFDWELIKSFLNHVIIYPVSTRVKLSNGQSATVMETAGRPIQRPLVQVYSESDGTAVIIPYQLELHRHMNVVIVGKADK</sequence>
<dbReference type="SUPFAM" id="SSF109604">
    <property type="entry name" value="HD-domain/PDEase-like"/>
    <property type="match status" value="1"/>
</dbReference>
<organism evidence="2 3">
    <name type="scientific">Cohnella herbarum</name>
    <dbReference type="NCBI Taxonomy" id="2728023"/>
    <lineage>
        <taxon>Bacteria</taxon>
        <taxon>Bacillati</taxon>
        <taxon>Bacillota</taxon>
        <taxon>Bacilli</taxon>
        <taxon>Bacillales</taxon>
        <taxon>Paenibacillaceae</taxon>
        <taxon>Cohnella</taxon>
    </lineage>
</organism>
<dbReference type="PROSITE" id="PS51832">
    <property type="entry name" value="HD_GYP"/>
    <property type="match status" value="1"/>
</dbReference>
<dbReference type="PANTHER" id="PTHR43155:SF2">
    <property type="entry name" value="CYCLIC DI-GMP PHOSPHODIESTERASE PA4108"/>
    <property type="match status" value="1"/>
</dbReference>
<dbReference type="InterPro" id="IPR003607">
    <property type="entry name" value="HD/PDEase_dom"/>
</dbReference>
<accession>A0A7Z2VLK3</accession>
<dbReference type="EMBL" id="CP051680">
    <property type="protein sequence ID" value="QJD85284.1"/>
    <property type="molecule type" value="Genomic_DNA"/>
</dbReference>
<keyword evidence="3" id="KW-1185">Reference proteome</keyword>
<dbReference type="KEGG" id="cheb:HH215_20310"/>
<reference evidence="2 3" key="1">
    <citation type="submission" date="2020-04" db="EMBL/GenBank/DDBJ databases">
        <title>Genome sequencing of novel species.</title>
        <authorList>
            <person name="Heo J."/>
            <person name="Kim S.-J."/>
            <person name="Kim J.-S."/>
            <person name="Hong S.-B."/>
            <person name="Kwon S.-W."/>
        </authorList>
    </citation>
    <scope>NUCLEOTIDE SEQUENCE [LARGE SCALE GENOMIC DNA]</scope>
    <source>
        <strain evidence="2 3">MFER-1</strain>
    </source>
</reference>
<dbReference type="Gene3D" id="1.10.3210.10">
    <property type="entry name" value="Hypothetical protein af1432"/>
    <property type="match status" value="1"/>
</dbReference>
<name>A0A7Z2VLK3_9BACL</name>
<dbReference type="CDD" id="cd00077">
    <property type="entry name" value="HDc"/>
    <property type="match status" value="1"/>
</dbReference>
<evidence type="ECO:0000313" key="2">
    <source>
        <dbReference type="EMBL" id="QJD85284.1"/>
    </source>
</evidence>
<dbReference type="RefSeq" id="WP_169281549.1">
    <property type="nucleotide sequence ID" value="NZ_CP051680.1"/>
</dbReference>